<dbReference type="InterPro" id="IPR000644">
    <property type="entry name" value="CBS_dom"/>
</dbReference>
<sequence length="640" mass="72285">MGDQETGQRTEQARRAFMKAVLNDIQALEQMIENDQFETGRRRIGAEQEMFLVDRAMRPCPAAMEILTGIDDERITTELARFNIEANINAQVFGGNCLRQMETELGEVVELVRRAAEPHGAEVLLAGILPTLRKTDLGLENMTPSPRYESLNRALTQQRGGDFHIHIKGTDELQFTHDNVMLEACNTSFQVHFQVTPEEFARMYNVAQAVTAPVLAAAVNSPVFLGQRLWQETRVALFQLSVDERSATHQSRGFPPRVSFGSGWVRESVLEIFREQIARFRILLAADLEEDSLAMLERGEVPTLRALRVHNGTTYRWNRACYGISEGIAHLRIENRVLPAGPTVADEVANAALYFGLMSAFLEAYPDISKVMAFDDARMNFFEAARHGLKAQFHWVGDKVYSATDLLTSHLLPMARKGLQNADIDSADIDRYIGIMEERIKSRRTGAQWVLRSLSEMGADSTRDIRERSVTAEMLMRQQQNRPVHEWDYGQLRSDDDWRRHGYRTVGQFMSTDLFTVHPEDLVDLAASVMDWEHIRHVPVEDDHGSLVGIITHRTLLRLMARRGTNLAASSPVAVRDIMRVAPVTVSPDTLTIDAIRMMREQKIGCLPVVDGDKLVGIITESDLLDVSARLLERYLSDES</sequence>
<dbReference type="InterPro" id="IPR046342">
    <property type="entry name" value="CBS_dom_sf"/>
</dbReference>
<dbReference type="eggNOG" id="COG2170">
    <property type="taxonomic scope" value="Bacteria"/>
</dbReference>
<reference evidence="3 4" key="1">
    <citation type="journal article" date="2010" name="Stand. Genomic Sci.">
        <title>Complete genome sequence of Haliangium ochraceum type strain (SMP-2).</title>
        <authorList>
            <consortium name="US DOE Joint Genome Institute (JGI-PGF)"/>
            <person name="Ivanova N."/>
            <person name="Daum C."/>
            <person name="Lang E."/>
            <person name="Abt B."/>
            <person name="Kopitz M."/>
            <person name="Saunders E."/>
            <person name="Lapidus A."/>
            <person name="Lucas S."/>
            <person name="Glavina Del Rio T."/>
            <person name="Nolan M."/>
            <person name="Tice H."/>
            <person name="Copeland A."/>
            <person name="Cheng J.F."/>
            <person name="Chen F."/>
            <person name="Bruce D."/>
            <person name="Goodwin L."/>
            <person name="Pitluck S."/>
            <person name="Mavromatis K."/>
            <person name="Pati A."/>
            <person name="Mikhailova N."/>
            <person name="Chen A."/>
            <person name="Palaniappan K."/>
            <person name="Land M."/>
            <person name="Hauser L."/>
            <person name="Chang Y.J."/>
            <person name="Jeffries C.D."/>
            <person name="Detter J.C."/>
            <person name="Brettin T."/>
            <person name="Rohde M."/>
            <person name="Goker M."/>
            <person name="Bristow J."/>
            <person name="Markowitz V."/>
            <person name="Eisen J.A."/>
            <person name="Hugenholtz P."/>
            <person name="Kyrpides N.C."/>
            <person name="Klenk H.P."/>
        </authorList>
    </citation>
    <scope>NUCLEOTIDE SEQUENCE [LARGE SCALE GENOMIC DNA]</scope>
    <source>
        <strain evidence="4">DSM 14365 / CIP 107738 / JCM 11303 / AJ 13395 / SMP-2</strain>
    </source>
</reference>
<proteinExistence type="predicted"/>
<dbReference type="KEGG" id="hoh:Hoch_4458"/>
<organism evidence="3 4">
    <name type="scientific">Haliangium ochraceum (strain DSM 14365 / JCM 11303 / SMP-2)</name>
    <dbReference type="NCBI Taxonomy" id="502025"/>
    <lineage>
        <taxon>Bacteria</taxon>
        <taxon>Pseudomonadati</taxon>
        <taxon>Myxococcota</taxon>
        <taxon>Polyangia</taxon>
        <taxon>Haliangiales</taxon>
        <taxon>Kofleriaceae</taxon>
        <taxon>Haliangium</taxon>
    </lineage>
</organism>
<dbReference type="PROSITE" id="PS51371">
    <property type="entry name" value="CBS"/>
    <property type="match status" value="2"/>
</dbReference>
<dbReference type="STRING" id="502025.Hoch_4458"/>
<accession>D0LNP6</accession>
<evidence type="ECO:0000313" key="4">
    <source>
        <dbReference type="Proteomes" id="UP000001880"/>
    </source>
</evidence>
<evidence type="ECO:0000313" key="3">
    <source>
        <dbReference type="EMBL" id="ACY16951.1"/>
    </source>
</evidence>
<dbReference type="EMBL" id="CP001804">
    <property type="protein sequence ID" value="ACY16951.1"/>
    <property type="molecule type" value="Genomic_DNA"/>
</dbReference>
<dbReference type="GO" id="GO:0004357">
    <property type="term" value="F:glutamate-cysteine ligase activity"/>
    <property type="evidence" value="ECO:0007669"/>
    <property type="project" value="InterPro"/>
</dbReference>
<evidence type="ECO:0000256" key="1">
    <source>
        <dbReference type="PROSITE-ProRule" id="PRU00703"/>
    </source>
</evidence>
<keyword evidence="1" id="KW-0129">CBS domain</keyword>
<protein>
    <submittedName>
        <fullName evidence="3">CBS domain containing membrane protein</fullName>
    </submittedName>
</protein>
<dbReference type="PANTHER" id="PTHR36510">
    <property type="entry name" value="GLUTAMATE--CYSTEINE LIGASE 2-RELATED"/>
    <property type="match status" value="1"/>
</dbReference>
<keyword evidence="4" id="KW-1185">Reference proteome</keyword>
<dbReference type="InterPro" id="IPR006336">
    <property type="entry name" value="GCS2"/>
</dbReference>
<dbReference type="RefSeq" id="WP_012829549.1">
    <property type="nucleotide sequence ID" value="NC_013440.1"/>
</dbReference>
<dbReference type="InterPro" id="IPR014746">
    <property type="entry name" value="Gln_synth/guanido_kin_cat_dom"/>
</dbReference>
<evidence type="ECO:0000259" key="2">
    <source>
        <dbReference type="PROSITE" id="PS51371"/>
    </source>
</evidence>
<dbReference type="OrthoDB" id="240589at2"/>
<dbReference type="PANTHER" id="PTHR36510:SF3">
    <property type="entry name" value="CONSERVED PROTEIN"/>
    <property type="match status" value="1"/>
</dbReference>
<dbReference type="Proteomes" id="UP000001880">
    <property type="component" value="Chromosome"/>
</dbReference>
<dbReference type="SMART" id="SM00116">
    <property type="entry name" value="CBS"/>
    <property type="match status" value="2"/>
</dbReference>
<dbReference type="SUPFAM" id="SSF54631">
    <property type="entry name" value="CBS-domain pair"/>
    <property type="match status" value="1"/>
</dbReference>
<dbReference type="SUPFAM" id="SSF55931">
    <property type="entry name" value="Glutamine synthetase/guanido kinase"/>
    <property type="match status" value="1"/>
</dbReference>
<dbReference type="Gene3D" id="3.30.590.20">
    <property type="match status" value="1"/>
</dbReference>
<feature type="domain" description="CBS" evidence="2">
    <location>
        <begin position="579"/>
        <end position="634"/>
    </location>
</feature>
<feature type="domain" description="CBS" evidence="2">
    <location>
        <begin position="510"/>
        <end position="567"/>
    </location>
</feature>
<dbReference type="HOGENOM" id="CLU_029030_0_0_7"/>
<dbReference type="Gene3D" id="3.10.580.10">
    <property type="entry name" value="CBS-domain"/>
    <property type="match status" value="1"/>
</dbReference>
<dbReference type="Pfam" id="PF00571">
    <property type="entry name" value="CBS"/>
    <property type="match status" value="2"/>
</dbReference>
<dbReference type="AlphaFoldDB" id="D0LNP6"/>
<gene>
    <name evidence="3" type="ordered locus">Hoch_4458</name>
</gene>
<name>D0LNP6_HALO1</name>
<dbReference type="CDD" id="cd04584">
    <property type="entry name" value="CBS_pair_AcuB_like"/>
    <property type="match status" value="1"/>
</dbReference>
<dbReference type="Pfam" id="PF04107">
    <property type="entry name" value="GCS2"/>
    <property type="match status" value="1"/>
</dbReference>
<dbReference type="InterPro" id="IPR050141">
    <property type="entry name" value="GCL_type2/YbdK_subfam"/>
</dbReference>
<dbReference type="eggNOG" id="COG0517">
    <property type="taxonomic scope" value="Bacteria"/>
</dbReference>
<dbReference type="GO" id="GO:0042398">
    <property type="term" value="P:modified amino acid biosynthetic process"/>
    <property type="evidence" value="ECO:0007669"/>
    <property type="project" value="InterPro"/>
</dbReference>